<feature type="compositionally biased region" description="Basic and acidic residues" evidence="1">
    <location>
        <begin position="166"/>
        <end position="203"/>
    </location>
</feature>
<dbReference type="EMBL" id="CAKKLH010000058">
    <property type="protein sequence ID" value="CAH0101509.1"/>
    <property type="molecule type" value="Genomic_DNA"/>
</dbReference>
<evidence type="ECO:0000313" key="2">
    <source>
        <dbReference type="EMBL" id="CAH0101509.1"/>
    </source>
</evidence>
<evidence type="ECO:0000256" key="1">
    <source>
        <dbReference type="SAM" id="MobiDB-lite"/>
    </source>
</evidence>
<protein>
    <submittedName>
        <fullName evidence="2">Uncharacterized protein</fullName>
    </submittedName>
</protein>
<name>A0A8J2RKX0_9CRUS</name>
<comment type="caution">
    <text evidence="2">The sequence shown here is derived from an EMBL/GenBank/DDBJ whole genome shotgun (WGS) entry which is preliminary data.</text>
</comment>
<reference evidence="2" key="1">
    <citation type="submission" date="2021-11" db="EMBL/GenBank/DDBJ databases">
        <authorList>
            <person name="Schell T."/>
        </authorList>
    </citation>
    <scope>NUCLEOTIDE SEQUENCE</scope>
    <source>
        <strain evidence="2">M5</strain>
    </source>
</reference>
<feature type="region of interest" description="Disordered" evidence="1">
    <location>
        <begin position="164"/>
        <end position="252"/>
    </location>
</feature>
<feature type="region of interest" description="Disordered" evidence="1">
    <location>
        <begin position="1"/>
        <end position="145"/>
    </location>
</feature>
<evidence type="ECO:0000313" key="3">
    <source>
        <dbReference type="Proteomes" id="UP000789390"/>
    </source>
</evidence>
<accession>A0A8J2RKX0</accession>
<sequence length="331" mass="36589">METIESPETVPAKKGRGKKATASAAPVKVVEELEEEAEPVEEKAAIPETTEKAQKTNKRGKAASATPEESDVSPPKKTKERSLESEGPASKKRGGKKKATDSVDAIAEETEENKKKPTKRRLPPNLLNLNQSHKKSGKLLLPNEAPNVDKRWILLFLLKRRNKALRKAETADEEPEKKAVRGRKKKEDPQLVETENKSPDDGKKKAKRVGKRKQLLRFEKKKPVGRKKAAAAQEKEPDTVTSPVLTKQRGKRAVVQDADSDVFVAVISGQQSTDPSPAGPPVAKGRRLKLVLEKLPAASAQTDSDEEISVPAVATKRNYTRRKNERFELFL</sequence>
<keyword evidence="3" id="KW-1185">Reference proteome</keyword>
<feature type="compositionally biased region" description="Basic and acidic residues" evidence="1">
    <location>
        <begin position="40"/>
        <end position="54"/>
    </location>
</feature>
<organism evidence="2 3">
    <name type="scientific">Daphnia galeata</name>
    <dbReference type="NCBI Taxonomy" id="27404"/>
    <lineage>
        <taxon>Eukaryota</taxon>
        <taxon>Metazoa</taxon>
        <taxon>Ecdysozoa</taxon>
        <taxon>Arthropoda</taxon>
        <taxon>Crustacea</taxon>
        <taxon>Branchiopoda</taxon>
        <taxon>Diplostraca</taxon>
        <taxon>Cladocera</taxon>
        <taxon>Anomopoda</taxon>
        <taxon>Daphniidae</taxon>
        <taxon>Daphnia</taxon>
    </lineage>
</organism>
<feature type="compositionally biased region" description="Basic residues" evidence="1">
    <location>
        <begin position="204"/>
        <end position="215"/>
    </location>
</feature>
<dbReference type="Proteomes" id="UP000789390">
    <property type="component" value="Unassembled WGS sequence"/>
</dbReference>
<gene>
    <name evidence="2" type="ORF">DGAL_LOCUS3841</name>
</gene>
<proteinExistence type="predicted"/>
<dbReference type="AlphaFoldDB" id="A0A8J2RKX0"/>
<dbReference type="OrthoDB" id="6372361at2759"/>